<evidence type="ECO:0000256" key="2">
    <source>
        <dbReference type="SAM" id="SignalP"/>
    </source>
</evidence>
<evidence type="ECO:0000256" key="1">
    <source>
        <dbReference type="SAM" id="Coils"/>
    </source>
</evidence>
<evidence type="ECO:0000313" key="3">
    <source>
        <dbReference type="EMBL" id="GIQ88779.1"/>
    </source>
</evidence>
<accession>A0A9K3D488</accession>
<name>A0A9K3D488_9EUKA</name>
<dbReference type="AlphaFoldDB" id="A0A9K3D488"/>
<gene>
    <name evidence="3" type="ORF">KIPB_011107</name>
</gene>
<keyword evidence="1" id="KW-0175">Coiled coil</keyword>
<dbReference type="EMBL" id="BDIP01004379">
    <property type="protein sequence ID" value="GIQ88779.1"/>
    <property type="molecule type" value="Genomic_DNA"/>
</dbReference>
<feature type="coiled-coil region" evidence="1">
    <location>
        <begin position="62"/>
        <end position="96"/>
    </location>
</feature>
<evidence type="ECO:0000313" key="4">
    <source>
        <dbReference type="Proteomes" id="UP000265618"/>
    </source>
</evidence>
<dbReference type="Proteomes" id="UP000265618">
    <property type="component" value="Unassembled WGS sequence"/>
</dbReference>
<keyword evidence="2" id="KW-0732">Signal</keyword>
<protein>
    <submittedName>
        <fullName evidence="3">Uncharacterized protein</fullName>
    </submittedName>
</protein>
<sequence length="97" mass="10754">MVVSLSRLLCFAVSNVSTVSNARQRLYLTQKKRADGLSLEAGEATKAAKESDLKARQALLTAETANRETALLRAEIENKQEMIERMTESRAELAKKT</sequence>
<comment type="caution">
    <text evidence="3">The sequence shown here is derived from an EMBL/GenBank/DDBJ whole genome shotgun (WGS) entry which is preliminary data.</text>
</comment>
<feature type="chain" id="PRO_5039908698" evidence="2">
    <location>
        <begin position="19"/>
        <end position="97"/>
    </location>
</feature>
<feature type="non-terminal residue" evidence="3">
    <location>
        <position position="1"/>
    </location>
</feature>
<reference evidence="3 4" key="1">
    <citation type="journal article" date="2018" name="PLoS ONE">
        <title>The draft genome of Kipferlia bialata reveals reductive genome evolution in fornicate parasites.</title>
        <authorList>
            <person name="Tanifuji G."/>
            <person name="Takabayashi S."/>
            <person name="Kume K."/>
            <person name="Takagi M."/>
            <person name="Nakayama T."/>
            <person name="Kamikawa R."/>
            <person name="Inagaki Y."/>
            <person name="Hashimoto T."/>
        </authorList>
    </citation>
    <scope>NUCLEOTIDE SEQUENCE [LARGE SCALE GENOMIC DNA]</scope>
    <source>
        <strain evidence="3">NY0173</strain>
    </source>
</reference>
<feature type="signal peptide" evidence="2">
    <location>
        <begin position="1"/>
        <end position="18"/>
    </location>
</feature>
<proteinExistence type="predicted"/>
<keyword evidence="4" id="KW-1185">Reference proteome</keyword>
<organism evidence="3 4">
    <name type="scientific">Kipferlia bialata</name>
    <dbReference type="NCBI Taxonomy" id="797122"/>
    <lineage>
        <taxon>Eukaryota</taxon>
        <taxon>Metamonada</taxon>
        <taxon>Carpediemonas-like organisms</taxon>
        <taxon>Kipferlia</taxon>
    </lineage>
</organism>